<dbReference type="EMBL" id="CP016076">
    <property type="protein sequence ID" value="APU17471.1"/>
    <property type="molecule type" value="Genomic_DNA"/>
</dbReference>
<evidence type="ECO:0000313" key="2">
    <source>
        <dbReference type="Proteomes" id="UP000185511"/>
    </source>
</evidence>
<sequence length="65" mass="6948">MALTLSIPGLLGPVMLVATGWSAWCDPVSRRDACVPERLWTGGHGASCARLVRFVVTRRRVGGAL</sequence>
<dbReference type="KEGG" id="acad:UA74_27340"/>
<protein>
    <submittedName>
        <fullName evidence="1">Uncharacterized protein</fullName>
    </submittedName>
</protein>
<proteinExistence type="predicted"/>
<accession>A0AAC9LHJ8</accession>
<organism evidence="1 2">
    <name type="scientific">Actinoalloteichus fjordicus</name>
    <dbReference type="NCBI Taxonomy" id="1612552"/>
    <lineage>
        <taxon>Bacteria</taxon>
        <taxon>Bacillati</taxon>
        <taxon>Actinomycetota</taxon>
        <taxon>Actinomycetes</taxon>
        <taxon>Pseudonocardiales</taxon>
        <taxon>Pseudonocardiaceae</taxon>
        <taxon>Actinoalloteichus</taxon>
    </lineage>
</organism>
<gene>
    <name evidence="1" type="ORF">UA74_27340</name>
</gene>
<dbReference type="AlphaFoldDB" id="A0AAC9LHJ8"/>
<name>A0AAC9LHJ8_9PSEU</name>
<evidence type="ECO:0000313" key="1">
    <source>
        <dbReference type="EMBL" id="APU17471.1"/>
    </source>
</evidence>
<keyword evidence="2" id="KW-1185">Reference proteome</keyword>
<dbReference type="Proteomes" id="UP000185511">
    <property type="component" value="Chromosome"/>
</dbReference>
<reference evidence="2" key="1">
    <citation type="submission" date="2016-06" db="EMBL/GenBank/DDBJ databases">
        <title>Complete genome sequence of Actinoalloteichus fjordicus DSM 46855 (=ADI127-17), type strain of the new species Actinoalloteichus fjordicus.</title>
        <authorList>
            <person name="Ruckert C."/>
            <person name="Nouioui I."/>
            <person name="Willmese J."/>
            <person name="van Wezel G."/>
            <person name="Klenk H.-P."/>
            <person name="Kalinowski J."/>
            <person name="Zotchev S.B."/>
        </authorList>
    </citation>
    <scope>NUCLEOTIDE SEQUENCE [LARGE SCALE GENOMIC DNA]</scope>
    <source>
        <strain evidence="2">ADI127-7</strain>
    </source>
</reference>